<dbReference type="InterPro" id="IPR005704">
    <property type="entry name" value="Ribosomal_uS3_bac-typ"/>
</dbReference>
<dbReference type="HAMAP" id="MF_01309_B">
    <property type="entry name" value="Ribosomal_uS3_B"/>
    <property type="match status" value="1"/>
</dbReference>
<dbReference type="PROSITE" id="PS50823">
    <property type="entry name" value="KH_TYPE_2"/>
    <property type="match status" value="1"/>
</dbReference>
<comment type="function">
    <text evidence="6 8">Binds the lower part of the 30S subunit head. Binds mRNA in the 70S ribosome, positioning it for translation.</text>
</comment>
<dbReference type="Pfam" id="PF07650">
    <property type="entry name" value="KH_2"/>
    <property type="match status" value="1"/>
</dbReference>
<dbReference type="InterPro" id="IPR018280">
    <property type="entry name" value="Ribosomal_uS3_CS"/>
</dbReference>
<dbReference type="NCBIfam" id="TIGR01009">
    <property type="entry name" value="rpsC_bact"/>
    <property type="match status" value="1"/>
</dbReference>
<protein>
    <recommendedName>
        <fullName evidence="7 8">Small ribosomal subunit protein uS3</fullName>
    </recommendedName>
</protein>
<organism evidence="11 12">
    <name type="scientific">Endomicrobium trichonymphae</name>
    <dbReference type="NCBI Taxonomy" id="1408204"/>
    <lineage>
        <taxon>Bacteria</taxon>
        <taxon>Pseudomonadati</taxon>
        <taxon>Elusimicrobiota</taxon>
        <taxon>Endomicrobiia</taxon>
        <taxon>Endomicrobiales</taxon>
        <taxon>Endomicrobiaceae</taxon>
        <taxon>Candidatus Endomicrobiellum</taxon>
    </lineage>
</organism>
<dbReference type="InterPro" id="IPR004044">
    <property type="entry name" value="KH_dom_type_2"/>
</dbReference>
<dbReference type="InterPro" id="IPR004087">
    <property type="entry name" value="KH_dom"/>
</dbReference>
<dbReference type="FunFam" id="3.30.300.20:FF:000001">
    <property type="entry name" value="30S ribosomal protein S3"/>
    <property type="match status" value="1"/>
</dbReference>
<comment type="similarity">
    <text evidence="1 8 9">Belongs to the universal ribosomal protein uS3 family.</text>
</comment>
<evidence type="ECO:0000256" key="3">
    <source>
        <dbReference type="ARBA" id="ARBA00022884"/>
    </source>
</evidence>
<dbReference type="Proteomes" id="UP000095237">
    <property type="component" value="Unassembled WGS sequence"/>
</dbReference>
<comment type="subunit">
    <text evidence="8">Part of the 30S ribosomal subunit. Forms a tight complex with proteins S10 and S14.</text>
</comment>
<dbReference type="GO" id="GO:0003729">
    <property type="term" value="F:mRNA binding"/>
    <property type="evidence" value="ECO:0007669"/>
    <property type="project" value="UniProtKB-UniRule"/>
</dbReference>
<dbReference type="InterPro" id="IPR057258">
    <property type="entry name" value="Ribosomal_uS3"/>
</dbReference>
<evidence type="ECO:0000256" key="9">
    <source>
        <dbReference type="RuleBase" id="RU003624"/>
    </source>
</evidence>
<dbReference type="GO" id="GO:0006412">
    <property type="term" value="P:translation"/>
    <property type="evidence" value="ECO:0007669"/>
    <property type="project" value="UniProtKB-UniRule"/>
</dbReference>
<evidence type="ECO:0000259" key="10">
    <source>
        <dbReference type="PROSITE" id="PS50823"/>
    </source>
</evidence>
<proteinExistence type="inferred from homology"/>
<keyword evidence="12" id="KW-1185">Reference proteome</keyword>
<evidence type="ECO:0000256" key="6">
    <source>
        <dbReference type="ARBA" id="ARBA00024998"/>
    </source>
</evidence>
<keyword evidence="4 8" id="KW-0689">Ribosomal protein</keyword>
<dbReference type="InterPro" id="IPR036419">
    <property type="entry name" value="Ribosomal_S3_C_sf"/>
</dbReference>
<dbReference type="GO" id="GO:0022627">
    <property type="term" value="C:cytosolic small ribosomal subunit"/>
    <property type="evidence" value="ECO:0007669"/>
    <property type="project" value="TreeGrafter"/>
</dbReference>
<name>A0A1E5IHV9_ENDTX</name>
<keyword evidence="2 8" id="KW-0699">rRNA-binding</keyword>
<evidence type="ECO:0000256" key="5">
    <source>
        <dbReference type="ARBA" id="ARBA00023274"/>
    </source>
</evidence>
<sequence length="248" mass="28332">MGHKIHPKSIRLGYIKDWESKWFNLKEMPNFIEEDYHIRVYLKNRLKLASVSKIMIERPGKYLRVNIYTSRPGIVIGKGGQGIENLRKEIETMTAKKTFMNIMEIKRPEIDAQLASGNIAFQLEKQVAFRRVMKKTIEKAMLAGARGIKVMVSGRLGGAEIARTEWLKEGRVPLQTFRADIDYGFSEAFTAMGQIGVKVWIFKKEFFKKTAKELTEEAKIIVDLDTLAKQTQAAGLDVAMEESKQTKT</sequence>
<dbReference type="InterPro" id="IPR001351">
    <property type="entry name" value="Ribosomal_uS3_C"/>
</dbReference>
<dbReference type="PANTHER" id="PTHR11760:SF19">
    <property type="entry name" value="SMALL RIBOSOMAL SUBUNIT PROTEIN US3C"/>
    <property type="match status" value="1"/>
</dbReference>
<keyword evidence="3 8" id="KW-0694">RNA-binding</keyword>
<dbReference type="PANTHER" id="PTHR11760">
    <property type="entry name" value="30S/40S RIBOSOMAL PROTEIN S3"/>
    <property type="match status" value="1"/>
</dbReference>
<evidence type="ECO:0000256" key="4">
    <source>
        <dbReference type="ARBA" id="ARBA00022980"/>
    </source>
</evidence>
<dbReference type="SUPFAM" id="SSF54814">
    <property type="entry name" value="Prokaryotic type KH domain (KH-domain type II)"/>
    <property type="match status" value="1"/>
</dbReference>
<dbReference type="CDD" id="cd02412">
    <property type="entry name" value="KH-II_30S_S3"/>
    <property type="match status" value="1"/>
</dbReference>
<evidence type="ECO:0000256" key="8">
    <source>
        <dbReference type="HAMAP-Rule" id="MF_01309"/>
    </source>
</evidence>
<dbReference type="SMART" id="SM00322">
    <property type="entry name" value="KH"/>
    <property type="match status" value="1"/>
</dbReference>
<gene>
    <name evidence="8" type="primary">rpsC</name>
    <name evidence="11" type="ORF">ATZ36_01625</name>
</gene>
<dbReference type="AlphaFoldDB" id="A0A1E5IHV9"/>
<dbReference type="InterPro" id="IPR015946">
    <property type="entry name" value="KH_dom-like_a/b"/>
</dbReference>
<feature type="domain" description="KH type-2" evidence="10">
    <location>
        <begin position="38"/>
        <end position="106"/>
    </location>
</feature>
<dbReference type="InterPro" id="IPR009019">
    <property type="entry name" value="KH_sf_prok-type"/>
</dbReference>
<dbReference type="Gene3D" id="3.30.300.20">
    <property type="match status" value="1"/>
</dbReference>
<dbReference type="GO" id="GO:0019843">
    <property type="term" value="F:rRNA binding"/>
    <property type="evidence" value="ECO:0007669"/>
    <property type="project" value="UniProtKB-UniRule"/>
</dbReference>
<evidence type="ECO:0000256" key="2">
    <source>
        <dbReference type="ARBA" id="ARBA00022730"/>
    </source>
</evidence>
<accession>A0A1E5IHV9</accession>
<evidence type="ECO:0000256" key="7">
    <source>
        <dbReference type="ARBA" id="ARBA00035257"/>
    </source>
</evidence>
<dbReference type="Gene3D" id="3.30.1140.32">
    <property type="entry name" value="Ribosomal protein S3, C-terminal domain"/>
    <property type="match status" value="1"/>
</dbReference>
<keyword evidence="5 8" id="KW-0687">Ribonucleoprotein</keyword>
<evidence type="ECO:0000313" key="12">
    <source>
        <dbReference type="Proteomes" id="UP000095237"/>
    </source>
</evidence>
<dbReference type="EMBL" id="LNVX01000479">
    <property type="protein sequence ID" value="OEG70072.1"/>
    <property type="molecule type" value="Genomic_DNA"/>
</dbReference>
<evidence type="ECO:0000256" key="1">
    <source>
        <dbReference type="ARBA" id="ARBA00010761"/>
    </source>
</evidence>
<dbReference type="Pfam" id="PF00189">
    <property type="entry name" value="Ribosomal_S3_C"/>
    <property type="match status" value="1"/>
</dbReference>
<comment type="caution">
    <text evidence="11">The sequence shown here is derived from an EMBL/GenBank/DDBJ whole genome shotgun (WGS) entry which is preliminary data.</text>
</comment>
<dbReference type="GO" id="GO:0003735">
    <property type="term" value="F:structural constituent of ribosome"/>
    <property type="evidence" value="ECO:0007669"/>
    <property type="project" value="InterPro"/>
</dbReference>
<reference evidence="11 12" key="1">
    <citation type="submission" date="2015-11" db="EMBL/GenBank/DDBJ databases">
        <title>Evidence for parallel genomic evolution in an endosymbiosis of termite gut flagellates.</title>
        <authorList>
            <person name="Zheng H."/>
        </authorList>
    </citation>
    <scope>NUCLEOTIDE SEQUENCE [LARGE SCALE GENOMIC DNA]</scope>
    <source>
        <strain evidence="11 12">CET450</strain>
    </source>
</reference>
<evidence type="ECO:0000313" key="11">
    <source>
        <dbReference type="EMBL" id="OEG70072.1"/>
    </source>
</evidence>
<dbReference type="PROSITE" id="PS00548">
    <property type="entry name" value="RIBOSOMAL_S3"/>
    <property type="match status" value="1"/>
</dbReference>
<dbReference type="SUPFAM" id="SSF54821">
    <property type="entry name" value="Ribosomal protein S3 C-terminal domain"/>
    <property type="match status" value="1"/>
</dbReference>